<reference evidence="3 4" key="1">
    <citation type="submission" date="2019-08" db="EMBL/GenBank/DDBJ databases">
        <title>In-depth cultivation of the pig gut microbiome towards novel bacterial diversity and tailored functional studies.</title>
        <authorList>
            <person name="Wylensek D."/>
            <person name="Hitch T.C.A."/>
            <person name="Clavel T."/>
        </authorList>
    </citation>
    <scope>NUCLEOTIDE SEQUENCE [LARGE SCALE GENOMIC DNA]</scope>
    <source>
        <strain evidence="3 4">CA-Schmier-601-WT-1</strain>
    </source>
</reference>
<dbReference type="InterPro" id="IPR013378">
    <property type="entry name" value="InlB-like_B-rpt"/>
</dbReference>
<keyword evidence="4" id="KW-1185">Reference proteome</keyword>
<evidence type="ECO:0000313" key="4">
    <source>
        <dbReference type="Proteomes" id="UP000469325"/>
    </source>
</evidence>
<feature type="region of interest" description="Disordered" evidence="2">
    <location>
        <begin position="367"/>
        <end position="416"/>
    </location>
</feature>
<protein>
    <submittedName>
        <fullName evidence="3">InlB B-repeat-containing protein</fullName>
    </submittedName>
</protein>
<feature type="compositionally biased region" description="Polar residues" evidence="2">
    <location>
        <begin position="368"/>
        <end position="379"/>
    </location>
</feature>
<dbReference type="GO" id="GO:0030313">
    <property type="term" value="C:cell envelope"/>
    <property type="evidence" value="ECO:0007669"/>
    <property type="project" value="UniProtKB-SubCell"/>
</dbReference>
<dbReference type="Proteomes" id="UP000469325">
    <property type="component" value="Unassembled WGS sequence"/>
</dbReference>
<evidence type="ECO:0000256" key="1">
    <source>
        <dbReference type="ARBA" id="ARBA00004196"/>
    </source>
</evidence>
<gene>
    <name evidence="3" type="ORF">FYJ68_09045</name>
</gene>
<name>A0A6N7XT81_9ACTN</name>
<dbReference type="RefSeq" id="WP_154435894.1">
    <property type="nucleotide sequence ID" value="NZ_VUNC01000007.1"/>
</dbReference>
<sequence length="416" mass="44878">MALDATVPATWEGKAVSYAQPAVRATGGAAFVTGLSSRAGARYADGATVRNLTSERGATVTLHAQWEPRVATVSFDGNGATSGSMAARSLLSDETGAKAPECAYERRGYDFVGWNTKRDGSGTAVAAGASVTYASLGGADKVTLYAQWQTKAYTLVFDTTTGGYLSDADGTKTVRYLSQVGTLPTPTGTPGFKFLGWFDDSGTQWGATTVMPIPENGKSITLKAYWSVDSTDLPDHLINGDFDFYPADGSAQVNGKGIYVDPRHQTWMDIATWQNAIADYERATGKEPTGKTLADILDKANLWHAWGGYFTMWNGKTGFGWKSYQPADLYDRAQVQNGIQITYLRDKATNTNVSFAEIDAHTVGTLFQGRSPQRNSNYAQRKVRRHSSGSALQTNDQPPQPITGFSYRHGMPPKGC</sequence>
<dbReference type="AlphaFoldDB" id="A0A6N7XT81"/>
<dbReference type="Pfam" id="PF09479">
    <property type="entry name" value="Flg_new"/>
    <property type="match status" value="2"/>
</dbReference>
<accession>A0A6N7XT81</accession>
<evidence type="ECO:0000256" key="2">
    <source>
        <dbReference type="SAM" id="MobiDB-lite"/>
    </source>
</evidence>
<organism evidence="3 4">
    <name type="scientific">Olsenella porci</name>
    <dbReference type="NCBI Taxonomy" id="2652279"/>
    <lineage>
        <taxon>Bacteria</taxon>
        <taxon>Bacillati</taxon>
        <taxon>Actinomycetota</taxon>
        <taxon>Coriobacteriia</taxon>
        <taxon>Coriobacteriales</taxon>
        <taxon>Atopobiaceae</taxon>
        <taxon>Olsenella</taxon>
    </lineage>
</organism>
<comment type="subcellular location">
    <subcellularLocation>
        <location evidence="1">Cell envelope</location>
    </subcellularLocation>
</comment>
<dbReference type="Gene3D" id="2.60.40.4270">
    <property type="entry name" value="Listeria-Bacteroides repeat domain"/>
    <property type="match status" value="2"/>
</dbReference>
<comment type="caution">
    <text evidence="3">The sequence shown here is derived from an EMBL/GenBank/DDBJ whole genome shotgun (WGS) entry which is preliminary data.</text>
</comment>
<dbReference type="NCBIfam" id="TIGR02543">
    <property type="entry name" value="List_Bact_rpt"/>
    <property type="match status" value="1"/>
</dbReference>
<evidence type="ECO:0000313" key="3">
    <source>
        <dbReference type="EMBL" id="MST73246.1"/>
    </source>
</evidence>
<feature type="compositionally biased region" description="Polar residues" evidence="2">
    <location>
        <begin position="388"/>
        <end position="397"/>
    </location>
</feature>
<dbReference type="EMBL" id="VUNC01000007">
    <property type="protein sequence ID" value="MST73246.1"/>
    <property type="molecule type" value="Genomic_DNA"/>
</dbReference>
<proteinExistence type="predicted"/>
<dbReference type="InterPro" id="IPR042229">
    <property type="entry name" value="Listeria/Bacterioides_rpt_sf"/>
</dbReference>